<dbReference type="RefSeq" id="WP_039140749.1">
    <property type="nucleotide sequence ID" value="NZ_JSVC01000015.1"/>
</dbReference>
<dbReference type="STRING" id="1349421.OI18_14115"/>
<sequence>MKKYLILLFNLFAYTIYAQDSQTPYTTKSFDGKSISQLKVETSGGNITVTGGNTPSRVDVYVRPANGKKTLSSDEIQRKLSSEYDLDVSLTGNKLVAIARPKNKVRDWNTTLSISFVVFVPQNVAGDLATSGGNIKVDGLTGGKQDFTTSGGNLDLKNVGGGKVKGTTSGGNITVAHARDNMELTTSGGNIAAEDCNGDMKLSTSGGTITLGQLNGDIKAITSGGNIKGRTVQGALDAHTSGGNVQLSDLSCSLETSTSGGNIDVEIKTLGKFVKISNSGGNVDVTIPGGKGIDLKLQADKIKTSALQNFTGEANEREITGTMHGGGIPVNIKASSGRVNLVLR</sequence>
<feature type="chain" id="PRO_5002134912" description="Adhesin domain-containing protein" evidence="1">
    <location>
        <begin position="19"/>
        <end position="344"/>
    </location>
</feature>
<reference evidence="2 3" key="1">
    <citation type="submission" date="2014-11" db="EMBL/GenBank/DDBJ databases">
        <title>Genome sequence of Flavihumibacter solisilvae 3-3.</title>
        <authorList>
            <person name="Zhou G."/>
            <person name="Li M."/>
            <person name="Wang G."/>
        </authorList>
    </citation>
    <scope>NUCLEOTIDE SEQUENCE [LARGE SCALE GENOMIC DNA]</scope>
    <source>
        <strain evidence="2 3">3-3</strain>
    </source>
</reference>
<dbReference type="AlphaFoldDB" id="A0A0C1LFK5"/>
<dbReference type="PANTHER" id="PTHR34094:SF1">
    <property type="entry name" value="PROTEIN FAM185A"/>
    <property type="match status" value="1"/>
</dbReference>
<keyword evidence="3" id="KW-1185">Reference proteome</keyword>
<dbReference type="OrthoDB" id="1523429at2"/>
<evidence type="ECO:0000313" key="3">
    <source>
        <dbReference type="Proteomes" id="UP000031408"/>
    </source>
</evidence>
<name>A0A0C1LFK5_9BACT</name>
<protein>
    <recommendedName>
        <fullName evidence="4">Adhesin domain-containing protein</fullName>
    </recommendedName>
</protein>
<evidence type="ECO:0008006" key="4">
    <source>
        <dbReference type="Google" id="ProtNLM"/>
    </source>
</evidence>
<keyword evidence="1" id="KW-0732">Signal</keyword>
<feature type="signal peptide" evidence="1">
    <location>
        <begin position="1"/>
        <end position="18"/>
    </location>
</feature>
<proteinExistence type="predicted"/>
<dbReference type="Proteomes" id="UP000031408">
    <property type="component" value="Unassembled WGS sequence"/>
</dbReference>
<comment type="caution">
    <text evidence="2">The sequence shown here is derived from an EMBL/GenBank/DDBJ whole genome shotgun (WGS) entry which is preliminary data.</text>
</comment>
<evidence type="ECO:0000313" key="2">
    <source>
        <dbReference type="EMBL" id="KIC94123.1"/>
    </source>
</evidence>
<organism evidence="2 3">
    <name type="scientific">Flavihumibacter solisilvae</name>
    <dbReference type="NCBI Taxonomy" id="1349421"/>
    <lineage>
        <taxon>Bacteria</taxon>
        <taxon>Pseudomonadati</taxon>
        <taxon>Bacteroidota</taxon>
        <taxon>Chitinophagia</taxon>
        <taxon>Chitinophagales</taxon>
        <taxon>Chitinophagaceae</taxon>
        <taxon>Flavihumibacter</taxon>
    </lineage>
</organism>
<dbReference type="EMBL" id="JSVC01000015">
    <property type="protein sequence ID" value="KIC94123.1"/>
    <property type="molecule type" value="Genomic_DNA"/>
</dbReference>
<evidence type="ECO:0000256" key="1">
    <source>
        <dbReference type="SAM" id="SignalP"/>
    </source>
</evidence>
<gene>
    <name evidence="2" type="ORF">OI18_14115</name>
</gene>
<dbReference type="PANTHER" id="PTHR34094">
    <property type="match status" value="1"/>
</dbReference>
<accession>A0A0C1LFK5</accession>